<dbReference type="GeneID" id="65915951"/>
<dbReference type="PATRIC" id="fig|913848.6.peg.2408"/>
<proteinExistence type="predicted"/>
<keyword evidence="1" id="KW-0472">Membrane</keyword>
<keyword evidence="1" id="KW-1133">Transmembrane helix</keyword>
<reference evidence="2 3" key="1">
    <citation type="journal article" date="2015" name="Genome Announc.">
        <title>Expanding the biotechnology potential of lactobacilli through comparative genomics of 213 strains and associated genera.</title>
        <authorList>
            <person name="Sun Z."/>
            <person name="Harris H.M."/>
            <person name="McCann A."/>
            <person name="Guo C."/>
            <person name="Argimon S."/>
            <person name="Zhang W."/>
            <person name="Yang X."/>
            <person name="Jeffery I.B."/>
            <person name="Cooney J.C."/>
            <person name="Kagawa T.F."/>
            <person name="Liu W."/>
            <person name="Song Y."/>
            <person name="Salvetti E."/>
            <person name="Wrobel A."/>
            <person name="Rasinkangas P."/>
            <person name="Parkhill J."/>
            <person name="Rea M.C."/>
            <person name="O'Sullivan O."/>
            <person name="Ritari J."/>
            <person name="Douillard F.P."/>
            <person name="Paul Ross R."/>
            <person name="Yang R."/>
            <person name="Briner A.E."/>
            <person name="Felis G.E."/>
            <person name="de Vos W.M."/>
            <person name="Barrangou R."/>
            <person name="Klaenhammer T.R."/>
            <person name="Caufield P.W."/>
            <person name="Cui Y."/>
            <person name="Zhang H."/>
            <person name="O'Toole P.W."/>
        </authorList>
    </citation>
    <scope>NUCLEOTIDE SEQUENCE [LARGE SCALE GENOMIC DNA]</scope>
    <source>
        <strain evidence="2 3">DSM 20001</strain>
    </source>
</reference>
<evidence type="ECO:0000256" key="1">
    <source>
        <dbReference type="SAM" id="Phobius"/>
    </source>
</evidence>
<organism evidence="2 3">
    <name type="scientific">Loigolactobacillus coryniformis subsp. coryniformis KCTC 3167 = DSM 20001</name>
    <dbReference type="NCBI Taxonomy" id="913848"/>
    <lineage>
        <taxon>Bacteria</taxon>
        <taxon>Bacillati</taxon>
        <taxon>Bacillota</taxon>
        <taxon>Bacilli</taxon>
        <taxon>Lactobacillales</taxon>
        <taxon>Lactobacillaceae</taxon>
        <taxon>Loigolactobacillus</taxon>
    </lineage>
</organism>
<sequence>MFERLGGIGFLLISLWQFYAFYNSFRTIHQKGNQATSAFASLAIWYGLAFGIVFFLLGIALLMGAF</sequence>
<evidence type="ECO:0008006" key="4">
    <source>
        <dbReference type="Google" id="ProtNLM"/>
    </source>
</evidence>
<comment type="caution">
    <text evidence="2">The sequence shown here is derived from an EMBL/GenBank/DDBJ whole genome shotgun (WGS) entry which is preliminary data.</text>
</comment>
<dbReference type="Proteomes" id="UP000051181">
    <property type="component" value="Unassembled WGS sequence"/>
</dbReference>
<evidence type="ECO:0000313" key="3">
    <source>
        <dbReference type="Proteomes" id="UP000051181"/>
    </source>
</evidence>
<accession>A0A0R1FHU0</accession>
<name>A0A0R1FHU0_9LACO</name>
<feature type="transmembrane region" description="Helical" evidence="1">
    <location>
        <begin position="44"/>
        <end position="65"/>
    </location>
</feature>
<dbReference type="AlphaFoldDB" id="A0A0R1FHU0"/>
<dbReference type="eggNOG" id="ENOG5030AQB">
    <property type="taxonomic scope" value="Bacteria"/>
</dbReference>
<dbReference type="RefSeq" id="WP_010011439.1">
    <property type="nucleotide sequence ID" value="NZ_AZCN01000008.1"/>
</dbReference>
<keyword evidence="1" id="KW-0812">Transmembrane</keyword>
<evidence type="ECO:0000313" key="2">
    <source>
        <dbReference type="EMBL" id="KRK18802.1"/>
    </source>
</evidence>
<dbReference type="EMBL" id="AZCN01000008">
    <property type="protein sequence ID" value="KRK18802.1"/>
    <property type="molecule type" value="Genomic_DNA"/>
</dbReference>
<gene>
    <name evidence="2" type="ORF">FD22_GL002358</name>
</gene>
<protein>
    <recommendedName>
        <fullName evidence="4">Immunity protein</fullName>
    </recommendedName>
</protein>